<dbReference type="STRING" id="76595.SAMN05660313_03146"/>
<accession>A0A1K1R073</accession>
<reference evidence="2" key="1">
    <citation type="submission" date="2016-11" db="EMBL/GenBank/DDBJ databases">
        <authorList>
            <person name="Varghese N."/>
            <person name="Submissions S."/>
        </authorList>
    </citation>
    <scope>NUCLEOTIDE SEQUENCE [LARGE SCALE GENOMIC DNA]</scope>
    <source>
        <strain evidence="2">DSM 24786</strain>
    </source>
</reference>
<evidence type="ECO:0000313" key="2">
    <source>
        <dbReference type="Proteomes" id="UP000183257"/>
    </source>
</evidence>
<protein>
    <submittedName>
        <fullName evidence="1">Putative beta-barrel porin-2, OmpL-like. bbp2</fullName>
    </submittedName>
</protein>
<proteinExistence type="predicted"/>
<gene>
    <name evidence="1" type="ORF">SAMN05660313_03146</name>
</gene>
<dbReference type="EMBL" id="FPIY01000006">
    <property type="protein sequence ID" value="SFW65567.1"/>
    <property type="molecule type" value="Genomic_DNA"/>
</dbReference>
<sequence>MILSSTVIFAQEEEEKKLNISGSVDAYYRTNISADDKAIGGEYLAPLTSFANETGFALGMANIIASYEGEKTGAVADLVFGPRGEQAITGLNVNQLYAYWNVSEGTKLTMGRFNTFLGYEVISPVGNFNYSTSHLFSSGPFSHTGLKADFTLSDDFSLMLAVMNVTDVDNNLTSQYSLGAQLGYSGQYLNLYYDDKANLGFEVDYTGGFDLSDSFYLGINGAYADNEGNGFAGVALYPQLKTSETVTFGLRGEYFSQIIDGLDDNPSVFATTLTGSFIVEDLIIKPEVRLDAWSNNEPFLDNDGDPSKSLSTFLIAAIYSF</sequence>
<dbReference type="OrthoDB" id="1114561at2"/>
<dbReference type="AlphaFoldDB" id="A0A1K1R073"/>
<keyword evidence="2" id="KW-1185">Reference proteome</keyword>
<evidence type="ECO:0000313" key="1">
    <source>
        <dbReference type="EMBL" id="SFW65567.1"/>
    </source>
</evidence>
<dbReference type="Pfam" id="PF07642">
    <property type="entry name" value="BBP2"/>
    <property type="match status" value="1"/>
</dbReference>
<name>A0A1K1R073_9FLAO</name>
<organism evidence="1 2">
    <name type="scientific">Cellulophaga fucicola</name>
    <dbReference type="NCBI Taxonomy" id="76595"/>
    <lineage>
        <taxon>Bacteria</taxon>
        <taxon>Pseudomonadati</taxon>
        <taxon>Bacteroidota</taxon>
        <taxon>Flavobacteriia</taxon>
        <taxon>Flavobacteriales</taxon>
        <taxon>Flavobacteriaceae</taxon>
        <taxon>Cellulophaga</taxon>
    </lineage>
</organism>
<dbReference type="Proteomes" id="UP000183257">
    <property type="component" value="Unassembled WGS sequence"/>
</dbReference>
<dbReference type="InterPro" id="IPR011486">
    <property type="entry name" value="BBP2"/>
</dbReference>